<name>A0A7Y9IRE0_9BURK</name>
<keyword evidence="3" id="KW-0288">FMN</keyword>
<dbReference type="PANTHER" id="PTHR33798:SF5">
    <property type="entry name" value="FLAVIN REDUCTASE LIKE DOMAIN-CONTAINING PROTEIN"/>
    <property type="match status" value="1"/>
</dbReference>
<evidence type="ECO:0000259" key="5">
    <source>
        <dbReference type="SMART" id="SM00903"/>
    </source>
</evidence>
<accession>A0A7Y9IRE0</accession>
<dbReference type="AlphaFoldDB" id="A0A7Y9IRE0"/>
<proteinExistence type="inferred from homology"/>
<dbReference type="InterPro" id="IPR012349">
    <property type="entry name" value="Split_barrel_FMN-bd"/>
</dbReference>
<dbReference type="Pfam" id="PF01613">
    <property type="entry name" value="Flavin_Reduct"/>
    <property type="match status" value="1"/>
</dbReference>
<dbReference type="EMBL" id="JACBYR010000001">
    <property type="protein sequence ID" value="NYE81594.1"/>
    <property type="molecule type" value="Genomic_DNA"/>
</dbReference>
<dbReference type="Proteomes" id="UP000542125">
    <property type="component" value="Unassembled WGS sequence"/>
</dbReference>
<dbReference type="GO" id="GO:0010181">
    <property type="term" value="F:FMN binding"/>
    <property type="evidence" value="ECO:0007669"/>
    <property type="project" value="InterPro"/>
</dbReference>
<comment type="caution">
    <text evidence="6">The sequence shown here is derived from an EMBL/GenBank/DDBJ whole genome shotgun (WGS) entry which is preliminary data.</text>
</comment>
<dbReference type="InterPro" id="IPR002563">
    <property type="entry name" value="Flavin_Rdtase-like_dom"/>
</dbReference>
<evidence type="ECO:0000256" key="4">
    <source>
        <dbReference type="ARBA" id="ARBA00038054"/>
    </source>
</evidence>
<evidence type="ECO:0000256" key="3">
    <source>
        <dbReference type="ARBA" id="ARBA00022643"/>
    </source>
</evidence>
<reference evidence="6 7" key="1">
    <citation type="submission" date="2020-07" db="EMBL/GenBank/DDBJ databases">
        <title>Genomic Encyclopedia of Type Strains, Phase IV (KMG-V): Genome sequencing to study the core and pangenomes of soil and plant-associated prokaryotes.</title>
        <authorList>
            <person name="Whitman W."/>
        </authorList>
    </citation>
    <scope>NUCLEOTIDE SEQUENCE [LARGE SCALE GENOMIC DNA]</scope>
    <source>
        <strain evidence="6 7">SAS40</strain>
    </source>
</reference>
<gene>
    <name evidence="6" type="ORF">FHW18_000865</name>
</gene>
<dbReference type="PANTHER" id="PTHR33798">
    <property type="entry name" value="FLAVOPROTEIN OXYGENASE"/>
    <property type="match status" value="1"/>
</dbReference>
<comment type="cofactor">
    <cofactor evidence="1">
        <name>FMN</name>
        <dbReference type="ChEBI" id="CHEBI:58210"/>
    </cofactor>
</comment>
<evidence type="ECO:0000256" key="2">
    <source>
        <dbReference type="ARBA" id="ARBA00022630"/>
    </source>
</evidence>
<evidence type="ECO:0000256" key="1">
    <source>
        <dbReference type="ARBA" id="ARBA00001917"/>
    </source>
</evidence>
<evidence type="ECO:0000313" key="6">
    <source>
        <dbReference type="EMBL" id="NYE81594.1"/>
    </source>
</evidence>
<keyword evidence="7" id="KW-1185">Reference proteome</keyword>
<dbReference type="GO" id="GO:0016646">
    <property type="term" value="F:oxidoreductase activity, acting on the CH-NH group of donors, NAD or NADP as acceptor"/>
    <property type="evidence" value="ECO:0007669"/>
    <property type="project" value="UniProtKB-ARBA"/>
</dbReference>
<dbReference type="SMART" id="SM00903">
    <property type="entry name" value="Flavin_Reduct"/>
    <property type="match status" value="1"/>
</dbReference>
<dbReference type="SUPFAM" id="SSF50475">
    <property type="entry name" value="FMN-binding split barrel"/>
    <property type="match status" value="1"/>
</dbReference>
<protein>
    <submittedName>
        <fullName evidence="6">Flavin reductase (DIM6/NTAB) family NADH-FMN oxidoreductase RutF</fullName>
    </submittedName>
</protein>
<dbReference type="Gene3D" id="2.30.110.10">
    <property type="entry name" value="Electron Transport, Fmn-binding Protein, Chain A"/>
    <property type="match status" value="1"/>
</dbReference>
<dbReference type="RefSeq" id="WP_179583709.1">
    <property type="nucleotide sequence ID" value="NZ_JACBYR010000001.1"/>
</dbReference>
<feature type="domain" description="Flavin reductase like" evidence="5">
    <location>
        <begin position="18"/>
        <end position="177"/>
    </location>
</feature>
<comment type="similarity">
    <text evidence="4">Belongs to the flavoredoxin family.</text>
</comment>
<evidence type="ECO:0000313" key="7">
    <source>
        <dbReference type="Proteomes" id="UP000542125"/>
    </source>
</evidence>
<organism evidence="6 7">
    <name type="scientific">Pigmentiphaga litoralis</name>
    <dbReference type="NCBI Taxonomy" id="516702"/>
    <lineage>
        <taxon>Bacteria</taxon>
        <taxon>Pseudomonadati</taxon>
        <taxon>Pseudomonadota</taxon>
        <taxon>Betaproteobacteria</taxon>
        <taxon>Burkholderiales</taxon>
        <taxon>Alcaligenaceae</taxon>
        <taxon>Pigmentiphaga</taxon>
    </lineage>
</organism>
<keyword evidence="2" id="KW-0285">Flavoprotein</keyword>
<sequence length="209" mass="22882">MFIDPLTYPGFKRSIFNAIVAPRPIGWISTMALDGRVNLAPFSQFNLVSTAPPVVMFACNTPEDREQKDTIANVIAIGEFVVNLVSWDLREAMNLTSMPLPHGTDEFEHAALEKAASTHVRPPRVAASPASLECRMIQRVDIAPDYPGETPSTVIFGRVVGLHLREDCVDADGRFDTVKARPLTRLGGFQYATVGDIVEMRAPFVRAGG</sequence>